<gene>
    <name evidence="2" type="ORF">HK100_006493</name>
</gene>
<proteinExistence type="inferred from homology"/>
<dbReference type="PANTHER" id="PTHR30344">
    <property type="entry name" value="6-PHOSPHOGLUCONOLACTONASE-RELATED"/>
    <property type="match status" value="1"/>
</dbReference>
<dbReference type="Proteomes" id="UP001211907">
    <property type="component" value="Unassembled WGS sequence"/>
</dbReference>
<dbReference type="InterPro" id="IPR050282">
    <property type="entry name" value="Cycloisomerase_2"/>
</dbReference>
<dbReference type="GO" id="GO:0017057">
    <property type="term" value="F:6-phosphogluconolactonase activity"/>
    <property type="evidence" value="ECO:0007669"/>
    <property type="project" value="TreeGrafter"/>
</dbReference>
<evidence type="ECO:0000256" key="1">
    <source>
        <dbReference type="ARBA" id="ARBA00005564"/>
    </source>
</evidence>
<dbReference type="PANTHER" id="PTHR30344:SF1">
    <property type="entry name" value="6-PHOSPHOGLUCONOLACTONASE"/>
    <property type="match status" value="1"/>
</dbReference>
<dbReference type="EMBL" id="JADGJH010003006">
    <property type="protein sequence ID" value="KAJ3093674.1"/>
    <property type="molecule type" value="Genomic_DNA"/>
</dbReference>
<dbReference type="InterPro" id="IPR015943">
    <property type="entry name" value="WD40/YVTN_repeat-like_dom_sf"/>
</dbReference>
<protein>
    <recommendedName>
        <fullName evidence="4">6-phosphogluconolactonase</fullName>
    </recommendedName>
</protein>
<dbReference type="AlphaFoldDB" id="A0AAD5SSJ3"/>
<reference evidence="2" key="1">
    <citation type="submission" date="2020-05" db="EMBL/GenBank/DDBJ databases">
        <title>Phylogenomic resolution of chytrid fungi.</title>
        <authorList>
            <person name="Stajich J.E."/>
            <person name="Amses K."/>
            <person name="Simmons R."/>
            <person name="Seto K."/>
            <person name="Myers J."/>
            <person name="Bonds A."/>
            <person name="Quandt C.A."/>
            <person name="Barry K."/>
            <person name="Liu P."/>
            <person name="Grigoriev I."/>
            <person name="Longcore J.E."/>
            <person name="James T.Y."/>
        </authorList>
    </citation>
    <scope>NUCLEOTIDE SEQUENCE</scope>
    <source>
        <strain evidence="2">JEL0513</strain>
    </source>
</reference>
<evidence type="ECO:0000313" key="3">
    <source>
        <dbReference type="Proteomes" id="UP001211907"/>
    </source>
</evidence>
<sequence>MTPQTTQSAPSLHRLVLGGNGNSIASVNFSYASDGLAGLTLAEVVEVGVRPSWVHIASSHLITNSEDSPGRVLVYALSPSPSPSFLAHAFLDFGFDSGGADPCYMSLINNNNNNLLLLAANYSGGTVSFTDFKSRGRVSHVRSFKTIDHPNPHPHQARVNPFSSNQYIYIPDLGSDRLHVVSVNHTTNNEDNNREISSTIVESLAFPKNSGPRHIDFHPNGKIAYLNLELSNELAVISLDPLEVLEHHSILPIGTPEDVKMQSAAIALAPDAKYVYLSNRYHPSKNDTVVRFFLDASGIPSTAVPPVWTNTQGVCPRGFAFSNDPAASFLCVVNQESDNVVMFKRNAESGALDFLDELALPAGFKPTCVVW</sequence>
<feature type="non-terminal residue" evidence="2">
    <location>
        <position position="371"/>
    </location>
</feature>
<comment type="caution">
    <text evidence="2">The sequence shown here is derived from an EMBL/GenBank/DDBJ whole genome shotgun (WGS) entry which is preliminary data.</text>
</comment>
<dbReference type="Gene3D" id="2.130.10.10">
    <property type="entry name" value="YVTN repeat-like/Quinoprotein amine dehydrogenase"/>
    <property type="match status" value="1"/>
</dbReference>
<name>A0AAD5SSJ3_9FUNG</name>
<keyword evidence="3" id="KW-1185">Reference proteome</keyword>
<comment type="similarity">
    <text evidence="1">Belongs to the cycloisomerase 2 family.</text>
</comment>
<dbReference type="SUPFAM" id="SSF50974">
    <property type="entry name" value="Nitrous oxide reductase, N-terminal domain"/>
    <property type="match status" value="1"/>
</dbReference>
<accession>A0AAD5SSJ3</accession>
<evidence type="ECO:0000313" key="2">
    <source>
        <dbReference type="EMBL" id="KAJ3093674.1"/>
    </source>
</evidence>
<dbReference type="InterPro" id="IPR019405">
    <property type="entry name" value="Lactonase_7-beta_prop"/>
</dbReference>
<evidence type="ECO:0008006" key="4">
    <source>
        <dbReference type="Google" id="ProtNLM"/>
    </source>
</evidence>
<dbReference type="InterPro" id="IPR011045">
    <property type="entry name" value="N2O_reductase_N"/>
</dbReference>
<dbReference type="Pfam" id="PF10282">
    <property type="entry name" value="Lactonase"/>
    <property type="match status" value="1"/>
</dbReference>
<organism evidence="2 3">
    <name type="scientific">Physocladia obscura</name>
    <dbReference type="NCBI Taxonomy" id="109957"/>
    <lineage>
        <taxon>Eukaryota</taxon>
        <taxon>Fungi</taxon>
        <taxon>Fungi incertae sedis</taxon>
        <taxon>Chytridiomycota</taxon>
        <taxon>Chytridiomycota incertae sedis</taxon>
        <taxon>Chytridiomycetes</taxon>
        <taxon>Chytridiales</taxon>
        <taxon>Chytriomycetaceae</taxon>
        <taxon>Physocladia</taxon>
    </lineage>
</organism>